<comment type="caution">
    <text evidence="6">The sequence shown here is derived from an EMBL/GenBank/DDBJ whole genome shotgun (WGS) entry which is preliminary data.</text>
</comment>
<keyword evidence="3 4" id="KW-0472">Membrane</keyword>
<gene>
    <name evidence="4 6" type="primary">hflD</name>
    <name evidence="6" type="ORF">E4656_04360</name>
</gene>
<evidence type="ECO:0000256" key="2">
    <source>
        <dbReference type="ARBA" id="ARBA00022490"/>
    </source>
</evidence>
<proteinExistence type="inferred from homology"/>
<evidence type="ECO:0000256" key="4">
    <source>
        <dbReference type="HAMAP-Rule" id="MF_00695"/>
    </source>
</evidence>
<evidence type="ECO:0000313" key="7">
    <source>
        <dbReference type="Proteomes" id="UP000297475"/>
    </source>
</evidence>
<keyword evidence="1 4" id="KW-1003">Cell membrane</keyword>
<dbReference type="GO" id="GO:0005886">
    <property type="term" value="C:plasma membrane"/>
    <property type="evidence" value="ECO:0007669"/>
    <property type="project" value="UniProtKB-SubCell"/>
</dbReference>
<dbReference type="InterPro" id="IPR035932">
    <property type="entry name" value="HflD-like_sf"/>
</dbReference>
<dbReference type="AlphaFoldDB" id="A0A4Z0WF60"/>
<dbReference type="RefSeq" id="WP_135481488.1">
    <property type="nucleotide sequence ID" value="NZ_SRMF01000001.1"/>
</dbReference>
<evidence type="ECO:0000313" key="6">
    <source>
        <dbReference type="EMBL" id="TGG95650.1"/>
    </source>
</evidence>
<organism evidence="6 7">
    <name type="scientific">Natronospirillum operosum</name>
    <dbReference type="NCBI Taxonomy" id="2759953"/>
    <lineage>
        <taxon>Bacteria</taxon>
        <taxon>Pseudomonadati</taxon>
        <taxon>Pseudomonadota</taxon>
        <taxon>Gammaproteobacteria</taxon>
        <taxon>Oceanospirillales</taxon>
        <taxon>Natronospirillaceae</taxon>
        <taxon>Natronospirillum</taxon>
    </lineage>
</organism>
<dbReference type="PANTHER" id="PTHR38100:SF1">
    <property type="entry name" value="HIGH FREQUENCY LYSOGENIZATION PROTEIN HFLD"/>
    <property type="match status" value="1"/>
</dbReference>
<comment type="similarity">
    <text evidence="4">Belongs to the HflD family.</text>
</comment>
<feature type="region of interest" description="Disordered" evidence="5">
    <location>
        <begin position="210"/>
        <end position="256"/>
    </location>
</feature>
<sequence>MSEHDVHEQAIALAGVFQAARMVERIARQGQCPASDMSTAVNALLNTNPSSTEDVFGSVANLRDGLTTLRQLLSRQRGAVHNDIIRYAMSLLHLESKLRKHPEMLTTLGTLIQQSQERKQYFQDPLHDAVVGSLARNYQDTLSKLQFRIQVTGNPSYLNQQRHADQIRMLLLFGVRSALLWRQLGGRRLQLLLGRRRLLQAIQNLLTGNEPVQLHQNNSPAPEEPPQAEQETGAEHDAESDTDAPSSSPDSDHRKD</sequence>
<comment type="subcellular location">
    <subcellularLocation>
        <location evidence="4">Cytoplasm</location>
    </subcellularLocation>
    <subcellularLocation>
        <location evidence="4">Cell membrane</location>
        <topology evidence="4">Peripheral membrane protein</topology>
        <orientation evidence="4">Cytoplasmic side</orientation>
    </subcellularLocation>
</comment>
<evidence type="ECO:0000256" key="5">
    <source>
        <dbReference type="SAM" id="MobiDB-lite"/>
    </source>
</evidence>
<reference evidence="6 7" key="1">
    <citation type="submission" date="2019-04" db="EMBL/GenBank/DDBJ databases">
        <title>Natronospirillum operosus gen. nov., sp. nov., a haloalkaliphilic satellite isolated from decaying biomass of laboratory culture of cyanobacterium Geitlerinema sp. and proposal of Natronospirillaceae fam. nov. and Saccharospirillaceae fam. nov.</title>
        <authorList>
            <person name="Kevbrin V."/>
            <person name="Boltyanskaya Y."/>
            <person name="Koziaeva V."/>
            <person name="Grouzdev D.S."/>
            <person name="Park M."/>
            <person name="Cho J."/>
        </authorList>
    </citation>
    <scope>NUCLEOTIDE SEQUENCE [LARGE SCALE GENOMIC DNA]</scope>
    <source>
        <strain evidence="6 7">G-116</strain>
    </source>
</reference>
<accession>A0A4Z0WF60</accession>
<dbReference type="PANTHER" id="PTHR38100">
    <property type="entry name" value="HIGH FREQUENCY LYSOGENIZATION PROTEIN HFLD"/>
    <property type="match status" value="1"/>
</dbReference>
<dbReference type="Gene3D" id="1.10.3890.10">
    <property type="entry name" value="HflD-like"/>
    <property type="match status" value="1"/>
</dbReference>
<keyword evidence="2 4" id="KW-0963">Cytoplasm</keyword>
<dbReference type="HAMAP" id="MF_00695">
    <property type="entry name" value="HflD_protein"/>
    <property type="match status" value="1"/>
</dbReference>
<dbReference type="EMBL" id="SRMF01000001">
    <property type="protein sequence ID" value="TGG95650.1"/>
    <property type="molecule type" value="Genomic_DNA"/>
</dbReference>
<dbReference type="InterPro" id="IPR007451">
    <property type="entry name" value="HflD"/>
</dbReference>
<dbReference type="Proteomes" id="UP000297475">
    <property type="component" value="Unassembled WGS sequence"/>
</dbReference>
<evidence type="ECO:0000256" key="1">
    <source>
        <dbReference type="ARBA" id="ARBA00022475"/>
    </source>
</evidence>
<keyword evidence="7" id="KW-1185">Reference proteome</keyword>
<dbReference type="OrthoDB" id="9788031at2"/>
<protein>
    <recommendedName>
        <fullName evidence="4">High frequency lysogenization protein HflD homolog</fullName>
    </recommendedName>
</protein>
<dbReference type="Pfam" id="PF04356">
    <property type="entry name" value="DUF489"/>
    <property type="match status" value="1"/>
</dbReference>
<evidence type="ECO:0000256" key="3">
    <source>
        <dbReference type="ARBA" id="ARBA00023136"/>
    </source>
</evidence>
<name>A0A4Z0WF60_9GAMM</name>
<dbReference type="GO" id="GO:0005737">
    <property type="term" value="C:cytoplasm"/>
    <property type="evidence" value="ECO:0007669"/>
    <property type="project" value="UniProtKB-SubCell"/>
</dbReference>
<dbReference type="NCBIfam" id="NF001246">
    <property type="entry name" value="PRK00218.1-2"/>
    <property type="match status" value="1"/>
</dbReference>
<dbReference type="SUPFAM" id="SSF101322">
    <property type="entry name" value="YcfC-like"/>
    <property type="match status" value="1"/>
</dbReference>